<dbReference type="InterPro" id="IPR043502">
    <property type="entry name" value="DNA/RNA_pol_sf"/>
</dbReference>
<dbReference type="InterPro" id="IPR036691">
    <property type="entry name" value="Endo/exonu/phosph_ase_sf"/>
</dbReference>
<dbReference type="SUPFAM" id="SSF56672">
    <property type="entry name" value="DNA/RNA polymerases"/>
    <property type="match status" value="1"/>
</dbReference>
<dbReference type="SUPFAM" id="SSF56219">
    <property type="entry name" value="DNase I-like"/>
    <property type="match status" value="1"/>
</dbReference>
<reference evidence="2" key="1">
    <citation type="submission" date="2021-02" db="EMBL/GenBank/DDBJ databases">
        <authorList>
            <person name="Nowell W R."/>
        </authorList>
    </citation>
    <scope>NUCLEOTIDE SEQUENCE</scope>
</reference>
<dbReference type="InterPro" id="IPR005135">
    <property type="entry name" value="Endo/exonuclease/phosphatase"/>
</dbReference>
<dbReference type="PANTHER" id="PTHR47027">
    <property type="entry name" value="REVERSE TRANSCRIPTASE DOMAIN-CONTAINING PROTEIN"/>
    <property type="match status" value="1"/>
</dbReference>
<dbReference type="EMBL" id="CAJNRG010001391">
    <property type="protein sequence ID" value="CAF2033057.1"/>
    <property type="molecule type" value="Genomic_DNA"/>
</dbReference>
<dbReference type="Pfam" id="PF03372">
    <property type="entry name" value="Exo_endo_phos"/>
    <property type="match status" value="1"/>
</dbReference>
<dbReference type="Proteomes" id="UP000663887">
    <property type="component" value="Unassembled WGS sequence"/>
</dbReference>
<dbReference type="Pfam" id="PF00078">
    <property type="entry name" value="RVT_1"/>
    <property type="match status" value="1"/>
</dbReference>
<name>A0A816N3B5_9BILA</name>
<dbReference type="PROSITE" id="PS50878">
    <property type="entry name" value="RT_POL"/>
    <property type="match status" value="1"/>
</dbReference>
<sequence>MLLSEDVNLVKNVDPDWCAIVHVSDRSSEGILEGRPKKGVAILWKNTLSSFIKPVYYNDCVIGIKILTEFNEILLLNVHLPYDGKCAESLEKFEFALSSINTLIEEANTSSVVVVGDFNANFDVGRFGRVLRNFIDERGLKIGDLGLQTDSFTYLSPGHDTTSWLDHVICSECMLRVISDVKIHYDMCLYDHFPLSFTLGLGLGHGEGKSVSDTSFVMWNKLSVNDKTKICSNLDDLILTNPILNHEANYCYNYNCKNADHLDAIQKTYAKLIQILKLSTNEFSIVHKNVKKCVPEWNEFVKDLMAGVPALIVNIVKVMYSNQFVSVKYGDKFSYKWQIGNGVRQGGILSPSLFNLYINDLINAIDNLNTGCKLGTSNANIICYADDIVLLAPSAAGLQRLVDEIVLQAGAIGLKFNVGKSVCMVFKGRNELRSVLPRIIMNGVNIELAKSTKWLGFVIDEHLSNVNDISRARNSFYNNFNGILRKFNTLDNNSMLFLFKSYCTQIYGAELWINNHGCSQVLRQFEQYMQHGLERL</sequence>
<proteinExistence type="predicted"/>
<organism evidence="2 3">
    <name type="scientific">Rotaria magnacalcarata</name>
    <dbReference type="NCBI Taxonomy" id="392030"/>
    <lineage>
        <taxon>Eukaryota</taxon>
        <taxon>Metazoa</taxon>
        <taxon>Spiralia</taxon>
        <taxon>Gnathifera</taxon>
        <taxon>Rotifera</taxon>
        <taxon>Eurotatoria</taxon>
        <taxon>Bdelloidea</taxon>
        <taxon>Philodinida</taxon>
        <taxon>Philodinidae</taxon>
        <taxon>Rotaria</taxon>
    </lineage>
</organism>
<dbReference type="GO" id="GO:0003824">
    <property type="term" value="F:catalytic activity"/>
    <property type="evidence" value="ECO:0007669"/>
    <property type="project" value="InterPro"/>
</dbReference>
<gene>
    <name evidence="2" type="ORF">XDN619_LOCUS5329</name>
</gene>
<dbReference type="AlphaFoldDB" id="A0A816N3B5"/>
<evidence type="ECO:0000313" key="3">
    <source>
        <dbReference type="Proteomes" id="UP000663887"/>
    </source>
</evidence>
<protein>
    <recommendedName>
        <fullName evidence="1">Reverse transcriptase domain-containing protein</fullName>
    </recommendedName>
</protein>
<accession>A0A816N3B5</accession>
<dbReference type="InterPro" id="IPR000477">
    <property type="entry name" value="RT_dom"/>
</dbReference>
<feature type="domain" description="Reverse transcriptase" evidence="1">
    <location>
        <begin position="1"/>
        <end position="459"/>
    </location>
</feature>
<dbReference type="Gene3D" id="3.60.10.10">
    <property type="entry name" value="Endonuclease/exonuclease/phosphatase"/>
    <property type="match status" value="1"/>
</dbReference>
<evidence type="ECO:0000259" key="1">
    <source>
        <dbReference type="PROSITE" id="PS50878"/>
    </source>
</evidence>
<comment type="caution">
    <text evidence="2">The sequence shown here is derived from an EMBL/GenBank/DDBJ whole genome shotgun (WGS) entry which is preliminary data.</text>
</comment>
<dbReference type="PANTHER" id="PTHR47027:SF20">
    <property type="entry name" value="REVERSE TRANSCRIPTASE-LIKE PROTEIN WITH RNA-DIRECTED DNA POLYMERASE DOMAIN"/>
    <property type="match status" value="1"/>
</dbReference>
<evidence type="ECO:0000313" key="2">
    <source>
        <dbReference type="EMBL" id="CAF2033057.1"/>
    </source>
</evidence>